<dbReference type="AlphaFoldDB" id="A0A075U0J6"/>
<evidence type="ECO:0000313" key="9">
    <source>
        <dbReference type="Proteomes" id="UP000029079"/>
    </source>
</evidence>
<dbReference type="Proteomes" id="UP000029079">
    <property type="component" value="Chromosome"/>
</dbReference>
<keyword evidence="9" id="KW-1185">Reference proteome</keyword>
<evidence type="ECO:0000256" key="3">
    <source>
        <dbReference type="ARBA" id="ARBA00023136"/>
    </source>
</evidence>
<dbReference type="InterPro" id="IPR004872">
    <property type="entry name" value="Lipoprotein_NlpA"/>
</dbReference>
<organism evidence="8 9">
    <name type="scientific">Weissella ceti</name>
    <dbReference type="NCBI Taxonomy" id="759620"/>
    <lineage>
        <taxon>Bacteria</taxon>
        <taxon>Bacillati</taxon>
        <taxon>Bacillota</taxon>
        <taxon>Bacilli</taxon>
        <taxon>Lactobacillales</taxon>
        <taxon>Lactobacillaceae</taxon>
        <taxon>Weissella</taxon>
    </lineage>
</organism>
<evidence type="ECO:0000256" key="6">
    <source>
        <dbReference type="PIRNR" id="PIRNR002854"/>
    </source>
</evidence>
<dbReference type="PATRIC" id="fig|759620.7.peg.1089"/>
<evidence type="ECO:0000256" key="2">
    <source>
        <dbReference type="ARBA" id="ARBA00022729"/>
    </source>
</evidence>
<gene>
    <name evidence="8" type="ORF">WS74_1135</name>
</gene>
<comment type="similarity">
    <text evidence="6">Belongs to the nlpA lipoprotein family.</text>
</comment>
<proteinExistence type="inferred from homology"/>
<keyword evidence="5 6" id="KW-0449">Lipoprotein</keyword>
<evidence type="ECO:0000256" key="1">
    <source>
        <dbReference type="ARBA" id="ARBA00004635"/>
    </source>
</evidence>
<sequence length="286" mass="31032">MNTKLKIAGTALATFALTVTGMGLLTTERPNNGTSNQAEGQTVTVGLVGTSDKELWDSVAKTAKDKYNITLKTKTFTDYNQPNKAVADGSIDLNAFQHNDFLKNWNESNGDQLVGIGDTAISPIRLYSDSLKDIADISDGDTIVVPNDPTNEARALQLLAGAKLIEIKDVAMPTVKDITKNDKNLKVKAVAADQTATNLKSGNVTAAVINSNYAAEANIDENTAIFVEPLTKASKPWINIIAAKKDKQNDETYANVVKAYQTEETKQFFKDNWGDSQITAWDLDLK</sequence>
<dbReference type="Gene3D" id="3.40.190.10">
    <property type="entry name" value="Periplasmic binding protein-like II"/>
    <property type="match status" value="2"/>
</dbReference>
<feature type="chain" id="PRO_5038838165" description="Lipoprotein" evidence="7">
    <location>
        <begin position="22"/>
        <end position="286"/>
    </location>
</feature>
<feature type="signal peptide" evidence="7">
    <location>
        <begin position="1"/>
        <end position="21"/>
    </location>
</feature>
<name>A0A075U0J6_9LACO</name>
<dbReference type="EMBL" id="CP009223">
    <property type="protein sequence ID" value="AIM63386.1"/>
    <property type="molecule type" value="Genomic_DNA"/>
</dbReference>
<accession>A0A075U0J6</accession>
<dbReference type="STRING" id="759620.WS105_1130"/>
<dbReference type="KEGG" id="wci:WS105_1130"/>
<keyword evidence="4" id="KW-0564">Palmitate</keyword>
<evidence type="ECO:0000256" key="4">
    <source>
        <dbReference type="ARBA" id="ARBA00023139"/>
    </source>
</evidence>
<evidence type="ECO:0000313" key="8">
    <source>
        <dbReference type="EMBL" id="AIM63386.1"/>
    </source>
</evidence>
<keyword evidence="2 7" id="KW-0732">Signal</keyword>
<dbReference type="KEGG" id="wce:WS08_1067"/>
<dbReference type="GO" id="GO:0016020">
    <property type="term" value="C:membrane"/>
    <property type="evidence" value="ECO:0007669"/>
    <property type="project" value="UniProtKB-SubCell"/>
</dbReference>
<evidence type="ECO:0000256" key="7">
    <source>
        <dbReference type="SAM" id="SignalP"/>
    </source>
</evidence>
<evidence type="ECO:0000256" key="5">
    <source>
        <dbReference type="ARBA" id="ARBA00023288"/>
    </source>
</evidence>
<reference evidence="8 9" key="1">
    <citation type="journal article" date="2014" name="Genome Announc.">
        <title>Complete Genome Sequences of Fish Pathogenic Weissella ceti Strains WS74 and WS105.</title>
        <authorList>
            <person name="Figueiredo H.C."/>
            <person name="Leal C.A."/>
            <person name="Dorella F.A."/>
            <person name="Carvalho A.F."/>
            <person name="Soares S.C."/>
            <person name="Pereira F.L."/>
            <person name="Azevedo V.A."/>
        </authorList>
    </citation>
    <scope>NUCLEOTIDE SEQUENCE [LARGE SCALE GENOMIC DNA]</scope>
    <source>
        <strain evidence="8 9">WS74</strain>
    </source>
</reference>
<reference evidence="9" key="2">
    <citation type="submission" date="2014-08" db="EMBL/GenBank/DDBJ databases">
        <title>Complete genome of Weissella ceti strain WS74 isolated from diseased rainbow trout in Brazil.</title>
        <authorList>
            <person name="Figueiredo H.C.P."/>
            <person name="Leal C.A.G."/>
            <person name="Pereira F.L."/>
            <person name="Soares S.C."/>
            <person name="Dorella F.A."/>
            <person name="Carvalho A.F."/>
            <person name="Azevedo V.A.C."/>
        </authorList>
    </citation>
    <scope>NUCLEOTIDE SEQUENCE [LARGE SCALE GENOMIC DNA]</scope>
    <source>
        <strain evidence="9">WS74</strain>
    </source>
</reference>
<dbReference type="PANTHER" id="PTHR30429:SF0">
    <property type="entry name" value="METHIONINE-BINDING LIPOPROTEIN METQ"/>
    <property type="match status" value="1"/>
</dbReference>
<dbReference type="PANTHER" id="PTHR30429">
    <property type="entry name" value="D-METHIONINE-BINDING LIPOPROTEIN METQ"/>
    <property type="match status" value="1"/>
</dbReference>
<dbReference type="RefSeq" id="WP_009765011.1">
    <property type="nucleotide sequence ID" value="NZ_CP009223.1"/>
</dbReference>
<dbReference type="Pfam" id="PF03180">
    <property type="entry name" value="Lipoprotein_9"/>
    <property type="match status" value="1"/>
</dbReference>
<protein>
    <recommendedName>
        <fullName evidence="6">Lipoprotein</fullName>
    </recommendedName>
</protein>
<comment type="subcellular location">
    <subcellularLocation>
        <location evidence="1">Membrane</location>
        <topology evidence="1">Lipid-anchor</topology>
    </subcellularLocation>
</comment>
<dbReference type="SUPFAM" id="SSF53850">
    <property type="entry name" value="Periplasmic binding protein-like II"/>
    <property type="match status" value="1"/>
</dbReference>
<dbReference type="KEGG" id="wct:WS74_1135"/>
<dbReference type="PIRSF" id="PIRSF002854">
    <property type="entry name" value="MetQ"/>
    <property type="match status" value="1"/>
</dbReference>
<keyword evidence="3" id="KW-0472">Membrane</keyword>